<protein>
    <submittedName>
        <fullName evidence="1">Uncharacterized protein</fullName>
    </submittedName>
</protein>
<dbReference type="EMBL" id="SHOA02000204">
    <property type="protein sequence ID" value="TDH65991.1"/>
    <property type="molecule type" value="Genomic_DNA"/>
</dbReference>
<proteinExistence type="predicted"/>
<gene>
    <name evidence="1" type="ORF">CCR75_001843</name>
</gene>
<dbReference type="AlphaFoldDB" id="A0A976FG36"/>
<comment type="caution">
    <text evidence="1">The sequence shown here is derived from an EMBL/GenBank/DDBJ whole genome shotgun (WGS) entry which is preliminary data.</text>
</comment>
<organism evidence="1 2">
    <name type="scientific">Bremia lactucae</name>
    <name type="common">Lettuce downy mildew</name>
    <dbReference type="NCBI Taxonomy" id="4779"/>
    <lineage>
        <taxon>Eukaryota</taxon>
        <taxon>Sar</taxon>
        <taxon>Stramenopiles</taxon>
        <taxon>Oomycota</taxon>
        <taxon>Peronosporomycetes</taxon>
        <taxon>Peronosporales</taxon>
        <taxon>Peronosporaceae</taxon>
        <taxon>Bremia</taxon>
    </lineage>
</organism>
<evidence type="ECO:0000313" key="1">
    <source>
        <dbReference type="EMBL" id="TDH65991.1"/>
    </source>
</evidence>
<evidence type="ECO:0000313" key="2">
    <source>
        <dbReference type="Proteomes" id="UP000294530"/>
    </source>
</evidence>
<reference evidence="1 2" key="1">
    <citation type="journal article" date="2021" name="Genome Biol.">
        <title>AFLAP: assembly-free linkage analysis pipeline using k-mers from genome sequencing data.</title>
        <authorList>
            <person name="Fletcher K."/>
            <person name="Zhang L."/>
            <person name="Gil J."/>
            <person name="Han R."/>
            <person name="Cavanaugh K."/>
            <person name="Michelmore R."/>
        </authorList>
    </citation>
    <scope>NUCLEOTIDE SEQUENCE [LARGE SCALE GENOMIC DNA]</scope>
    <source>
        <strain evidence="1 2">SF5</strain>
    </source>
</reference>
<dbReference type="KEGG" id="blac:94345615"/>
<name>A0A976FG36_BRELC</name>
<keyword evidence="2" id="KW-1185">Reference proteome</keyword>
<accession>A0A976FG36</accession>
<sequence length="105" mass="12148">MWIDDKAGFDIFVISQHLLRCNKQRCTMLARMAMLRGSGLRELHFVHNVKLDVVWAVLVELRQHLLRCNKPRCTMLARMAMLRGSGPRELHSCINTLNQTLFGQS</sequence>
<dbReference type="Proteomes" id="UP000294530">
    <property type="component" value="Unassembled WGS sequence"/>
</dbReference>
<dbReference type="RefSeq" id="XP_067815490.1">
    <property type="nucleotide sequence ID" value="XM_067959944.1"/>
</dbReference>
<dbReference type="GeneID" id="94345615"/>